<evidence type="ECO:0000313" key="2">
    <source>
        <dbReference type="EMBL" id="GAA3716808.1"/>
    </source>
</evidence>
<feature type="compositionally biased region" description="Basic and acidic residues" evidence="1">
    <location>
        <begin position="173"/>
        <end position="187"/>
    </location>
</feature>
<feature type="compositionally biased region" description="Polar residues" evidence="1">
    <location>
        <begin position="80"/>
        <end position="96"/>
    </location>
</feature>
<evidence type="ECO:0000256" key="1">
    <source>
        <dbReference type="SAM" id="MobiDB-lite"/>
    </source>
</evidence>
<feature type="region of interest" description="Disordered" evidence="1">
    <location>
        <begin position="19"/>
        <end position="189"/>
    </location>
</feature>
<proteinExistence type="predicted"/>
<dbReference type="Proteomes" id="UP001500920">
    <property type="component" value="Unassembled WGS sequence"/>
</dbReference>
<reference evidence="3" key="1">
    <citation type="journal article" date="2019" name="Int. J. Syst. Evol. Microbiol.">
        <title>The Global Catalogue of Microorganisms (GCM) 10K type strain sequencing project: providing services to taxonomists for standard genome sequencing and annotation.</title>
        <authorList>
            <consortium name="The Broad Institute Genomics Platform"/>
            <consortium name="The Broad Institute Genome Sequencing Center for Infectious Disease"/>
            <person name="Wu L."/>
            <person name="Ma J."/>
        </authorList>
    </citation>
    <scope>NUCLEOTIDE SEQUENCE [LARGE SCALE GENOMIC DNA]</scope>
    <source>
        <strain evidence="3">JCM 16981</strain>
    </source>
</reference>
<gene>
    <name evidence="2" type="ORF">GCM10022378_03770</name>
</gene>
<feature type="compositionally biased region" description="Basic and acidic residues" evidence="1">
    <location>
        <begin position="21"/>
        <end position="41"/>
    </location>
</feature>
<protein>
    <submittedName>
        <fullName evidence="2">Uncharacterized protein</fullName>
    </submittedName>
</protein>
<feature type="compositionally biased region" description="Low complexity" evidence="1">
    <location>
        <begin position="112"/>
        <end position="121"/>
    </location>
</feature>
<accession>A0ABP7EB55</accession>
<feature type="compositionally biased region" description="Basic and acidic residues" evidence="1">
    <location>
        <begin position="99"/>
        <end position="111"/>
    </location>
</feature>
<feature type="compositionally biased region" description="Basic and acidic residues" evidence="1">
    <location>
        <begin position="67"/>
        <end position="79"/>
    </location>
</feature>
<dbReference type="RefSeq" id="WP_344700928.1">
    <property type="nucleotide sequence ID" value="NZ_BAABCK010000012.1"/>
</dbReference>
<keyword evidence="3" id="KW-1185">Reference proteome</keyword>
<dbReference type="EMBL" id="BAABCK010000012">
    <property type="protein sequence ID" value="GAA3716808.1"/>
    <property type="molecule type" value="Genomic_DNA"/>
</dbReference>
<feature type="compositionally biased region" description="Basic and acidic residues" evidence="1">
    <location>
        <begin position="122"/>
        <end position="157"/>
    </location>
</feature>
<organism evidence="2 3">
    <name type="scientific">Salinicoccus jeotgali</name>
    <dbReference type="NCBI Taxonomy" id="381634"/>
    <lineage>
        <taxon>Bacteria</taxon>
        <taxon>Bacillati</taxon>
        <taxon>Bacillota</taxon>
        <taxon>Bacilli</taxon>
        <taxon>Bacillales</taxon>
        <taxon>Staphylococcaceae</taxon>
        <taxon>Salinicoccus</taxon>
    </lineage>
</organism>
<name>A0ABP7EB55_9STAP</name>
<evidence type="ECO:0000313" key="3">
    <source>
        <dbReference type="Proteomes" id="UP001500920"/>
    </source>
</evidence>
<sequence length="221" mass="25061">MEILPLLIFLGGIIYTAIASQKDKSKDKERNIDPSKMERPTSKSAPRRRQPNTSEESKGMFGDLMGEIERRMGTGEDSKTQPVRQEQPTEQSSRPASTRGERQPRERRSSERTSSGRTSSRTMEDKVKNTRAGRQEQNLEREVRNTDWAERVKEESQSRMGQSRSRNAPIEVGKPEAETERSTAGKKEKTKLKKNGLTFEAHDVVNGVIFSEILGKPKSKK</sequence>
<comment type="caution">
    <text evidence="2">The sequence shown here is derived from an EMBL/GenBank/DDBJ whole genome shotgun (WGS) entry which is preliminary data.</text>
</comment>